<comment type="similarity">
    <text evidence="1 3">Belongs to the type-B carboxylesterase/lipase family.</text>
</comment>
<evidence type="ECO:0000256" key="1">
    <source>
        <dbReference type="ARBA" id="ARBA00005964"/>
    </source>
</evidence>
<evidence type="ECO:0000313" key="6">
    <source>
        <dbReference type="Proteomes" id="UP001365542"/>
    </source>
</evidence>
<organism evidence="5 6">
    <name type="scientific">Orbilia ellipsospora</name>
    <dbReference type="NCBI Taxonomy" id="2528407"/>
    <lineage>
        <taxon>Eukaryota</taxon>
        <taxon>Fungi</taxon>
        <taxon>Dikarya</taxon>
        <taxon>Ascomycota</taxon>
        <taxon>Pezizomycotina</taxon>
        <taxon>Orbiliomycetes</taxon>
        <taxon>Orbiliales</taxon>
        <taxon>Orbiliaceae</taxon>
        <taxon>Orbilia</taxon>
    </lineage>
</organism>
<reference evidence="5 6" key="1">
    <citation type="submission" date="2019-10" db="EMBL/GenBank/DDBJ databases">
        <authorList>
            <person name="Palmer J.M."/>
        </authorList>
    </citation>
    <scope>NUCLEOTIDE SEQUENCE [LARGE SCALE GENOMIC DNA]</scope>
    <source>
        <strain evidence="5 6">TWF694</strain>
    </source>
</reference>
<accession>A0AAV9X0C7</accession>
<keyword evidence="3" id="KW-0732">Signal</keyword>
<dbReference type="InterPro" id="IPR002018">
    <property type="entry name" value="CarbesteraseB"/>
</dbReference>
<evidence type="ECO:0000256" key="2">
    <source>
        <dbReference type="ARBA" id="ARBA00022801"/>
    </source>
</evidence>
<dbReference type="PANTHER" id="PTHR11559">
    <property type="entry name" value="CARBOXYLESTERASE"/>
    <property type="match status" value="1"/>
</dbReference>
<evidence type="ECO:0000259" key="4">
    <source>
        <dbReference type="Pfam" id="PF00135"/>
    </source>
</evidence>
<protein>
    <recommendedName>
        <fullName evidence="3">Carboxylic ester hydrolase</fullName>
        <ecNumber evidence="3">3.1.1.-</ecNumber>
    </recommendedName>
</protein>
<dbReference type="GO" id="GO:0016787">
    <property type="term" value="F:hydrolase activity"/>
    <property type="evidence" value="ECO:0007669"/>
    <property type="project" value="UniProtKB-KW"/>
</dbReference>
<proteinExistence type="inferred from homology"/>
<dbReference type="InterPro" id="IPR050309">
    <property type="entry name" value="Type-B_Carboxylest/Lipase"/>
</dbReference>
<dbReference type="InterPro" id="IPR029058">
    <property type="entry name" value="AB_hydrolase_fold"/>
</dbReference>
<dbReference type="SUPFAM" id="SSF53474">
    <property type="entry name" value="alpha/beta-Hydrolases"/>
    <property type="match status" value="1"/>
</dbReference>
<evidence type="ECO:0000313" key="5">
    <source>
        <dbReference type="EMBL" id="KAK6531835.1"/>
    </source>
</evidence>
<gene>
    <name evidence="5" type="ORF">TWF694_003000</name>
</gene>
<feature type="domain" description="Carboxylesterase type B" evidence="4">
    <location>
        <begin position="185"/>
        <end position="475"/>
    </location>
</feature>
<keyword evidence="2 3" id="KW-0378">Hydrolase</keyword>
<dbReference type="Proteomes" id="UP001365542">
    <property type="component" value="Unassembled WGS sequence"/>
</dbReference>
<dbReference type="InterPro" id="IPR019826">
    <property type="entry name" value="Carboxylesterase_B_AS"/>
</dbReference>
<feature type="chain" id="PRO_5043087451" description="Carboxylic ester hydrolase" evidence="3">
    <location>
        <begin position="21"/>
        <end position="534"/>
    </location>
</feature>
<feature type="signal peptide" evidence="3">
    <location>
        <begin position="1"/>
        <end position="20"/>
    </location>
</feature>
<dbReference type="Pfam" id="PF00135">
    <property type="entry name" value="COesterase"/>
    <property type="match status" value="1"/>
</dbReference>
<keyword evidence="6" id="KW-1185">Reference proteome</keyword>
<sequence length="534" mass="57612">MARILNLVAIVALLASHARGAAPNPSALGTPITILKDNDLYGKFSNRTSSAILLEQPQTFDWAKSTCSSLSEGLWSPELQDFTLGVNNSLQYQAYIRKFSYSQQFWVADYDDGNPKTKDTCRAINLAGKVQVRDCTRLLPTLCSHSAPISNETFWDISPKYQVAVTTGAAGHSITGFRDAFGFRFMGIRYALQPERFEYSTLYSYPGDATALQYGSWCLQVYGTAVTGTEDCLFMNIATPYLPSPEAAPANLKPVLFYIHGGSFTSNSGDLGNTDSVNQASRGDHVVVRFNYRLGHFGFLALNGTSLTGNYAISDMLTAFNWVRGHIADFGGDVNRITIGGDSAGAAAVRVLLTSEMFKGMFIGAIQESIPIGFSPNGLFSEYMTIPENTALFGPAVLAQTGCNTTADVAKCLKEVDAMVLNNAVVPSIGRLSFPVIDNVFLKTRTLPVTGKGYAANVPLLAGTNRDEFAITLAPYYGVSPVLTALTLVSQMLGRDLTPFANNSAFPTPPGSPALSTFNQTTRVLTDGMFKCLQ</sequence>
<name>A0AAV9X0C7_9PEZI</name>
<dbReference type="PROSITE" id="PS00122">
    <property type="entry name" value="CARBOXYLESTERASE_B_1"/>
    <property type="match status" value="1"/>
</dbReference>
<dbReference type="Gene3D" id="3.40.50.1820">
    <property type="entry name" value="alpha/beta hydrolase"/>
    <property type="match status" value="1"/>
</dbReference>
<dbReference type="EC" id="3.1.1.-" evidence="3"/>
<dbReference type="EMBL" id="JAVHJO010000012">
    <property type="protein sequence ID" value="KAK6531835.1"/>
    <property type="molecule type" value="Genomic_DNA"/>
</dbReference>
<evidence type="ECO:0000256" key="3">
    <source>
        <dbReference type="RuleBase" id="RU361235"/>
    </source>
</evidence>
<dbReference type="AlphaFoldDB" id="A0AAV9X0C7"/>
<comment type="caution">
    <text evidence="5">The sequence shown here is derived from an EMBL/GenBank/DDBJ whole genome shotgun (WGS) entry which is preliminary data.</text>
</comment>